<dbReference type="InterPro" id="IPR045055">
    <property type="entry name" value="DNA2/NAM7-like"/>
</dbReference>
<proteinExistence type="inferred from homology"/>
<evidence type="ECO:0000256" key="5">
    <source>
        <dbReference type="ARBA" id="ARBA00022840"/>
    </source>
</evidence>
<evidence type="ECO:0000259" key="8">
    <source>
        <dbReference type="Pfam" id="PF13086"/>
    </source>
</evidence>
<dbReference type="Gene3D" id="3.40.50.300">
    <property type="entry name" value="P-loop containing nucleotide triphosphate hydrolases"/>
    <property type="match status" value="2"/>
</dbReference>
<dbReference type="OrthoDB" id="6513042at2759"/>
<dbReference type="FunFam" id="3.40.50.300:FF:000326">
    <property type="entry name" value="P-loop containing nucleoside triphosphate hydrolase"/>
    <property type="match status" value="1"/>
</dbReference>
<evidence type="ECO:0000256" key="2">
    <source>
        <dbReference type="ARBA" id="ARBA00022741"/>
    </source>
</evidence>
<name>I2G5Y1_USTHO</name>
<dbReference type="AlphaFoldDB" id="I2G5Y1"/>
<feature type="coiled-coil region" evidence="6">
    <location>
        <begin position="394"/>
        <end position="447"/>
    </location>
</feature>
<comment type="caution">
    <text evidence="11">The sequence shown here is derived from an EMBL/GenBank/DDBJ whole genome shotgun (WGS) entry which is preliminary data.</text>
</comment>
<dbReference type="PANTHER" id="PTHR10887:SF495">
    <property type="entry name" value="HELICASE SENATAXIN ISOFORM X1-RELATED"/>
    <property type="match status" value="1"/>
</dbReference>
<dbReference type="GO" id="GO:0005694">
    <property type="term" value="C:chromosome"/>
    <property type="evidence" value="ECO:0007669"/>
    <property type="project" value="UniProtKB-ARBA"/>
</dbReference>
<protein>
    <submittedName>
        <fullName evidence="11">Related to SEN1 protein</fullName>
    </submittedName>
</protein>
<evidence type="ECO:0000256" key="4">
    <source>
        <dbReference type="ARBA" id="ARBA00022806"/>
    </source>
</evidence>
<feature type="domain" description="DNA2/NAM7 helicase-like C-terminal" evidence="9">
    <location>
        <begin position="546"/>
        <end position="742"/>
    </location>
</feature>
<reference evidence="11 12" key="1">
    <citation type="journal article" date="2012" name="Plant Cell">
        <title>Genome comparison of barley and maize smut fungi reveals targeted loss of RNA silencing components and species-specific presence of transposable elements.</title>
        <authorList>
            <person name="Laurie J.D."/>
            <person name="Ali S."/>
            <person name="Linning R."/>
            <person name="Mannhaupt G."/>
            <person name="Wong P."/>
            <person name="Gueldener U."/>
            <person name="Muensterkoetter M."/>
            <person name="Moore R."/>
            <person name="Kahmann R."/>
            <person name="Bakkeren G."/>
            <person name="Schirawski J."/>
        </authorList>
    </citation>
    <scope>NUCLEOTIDE SEQUENCE [LARGE SCALE GENOMIC DNA]</scope>
    <source>
        <strain evidence="12">Uh4875-4</strain>
    </source>
</reference>
<feature type="domain" description="DNA2/NAM7 helicase helicase" evidence="8">
    <location>
        <begin position="251"/>
        <end position="539"/>
    </location>
</feature>
<feature type="domain" description="Helicase SEN1 beta-barrel" evidence="10">
    <location>
        <begin position="101"/>
        <end position="202"/>
    </location>
</feature>
<dbReference type="GO" id="GO:0005524">
    <property type="term" value="F:ATP binding"/>
    <property type="evidence" value="ECO:0007669"/>
    <property type="project" value="UniProtKB-KW"/>
</dbReference>
<evidence type="ECO:0000256" key="3">
    <source>
        <dbReference type="ARBA" id="ARBA00022801"/>
    </source>
</evidence>
<dbReference type="Pfam" id="PF23576">
    <property type="entry name" value="SEN1_barrel"/>
    <property type="match status" value="1"/>
</dbReference>
<dbReference type="GO" id="GO:0016787">
    <property type="term" value="F:hydrolase activity"/>
    <property type="evidence" value="ECO:0007669"/>
    <property type="project" value="UniProtKB-KW"/>
</dbReference>
<dbReference type="InterPro" id="IPR041677">
    <property type="entry name" value="DNA2/NAM7_AAA_11"/>
</dbReference>
<dbReference type="eggNOG" id="KOG1801">
    <property type="taxonomic scope" value="Eukaryota"/>
</dbReference>
<keyword evidence="6" id="KW-0175">Coiled coil</keyword>
<dbReference type="GO" id="GO:0004386">
    <property type="term" value="F:helicase activity"/>
    <property type="evidence" value="ECO:0007669"/>
    <property type="project" value="UniProtKB-KW"/>
</dbReference>
<evidence type="ECO:0000256" key="1">
    <source>
        <dbReference type="ARBA" id="ARBA00007913"/>
    </source>
</evidence>
<evidence type="ECO:0000313" key="12">
    <source>
        <dbReference type="Proteomes" id="UP000006174"/>
    </source>
</evidence>
<dbReference type="Pfam" id="PF13086">
    <property type="entry name" value="AAA_11"/>
    <property type="match status" value="1"/>
</dbReference>
<feature type="compositionally biased region" description="Polar residues" evidence="7">
    <location>
        <begin position="796"/>
        <end position="806"/>
    </location>
</feature>
<feature type="compositionally biased region" description="Basic and acidic residues" evidence="7">
    <location>
        <begin position="875"/>
        <end position="900"/>
    </location>
</feature>
<gene>
    <name evidence="11" type="ORF">UHOR_01761</name>
</gene>
<dbReference type="GO" id="GO:0016604">
    <property type="term" value="C:nuclear body"/>
    <property type="evidence" value="ECO:0007669"/>
    <property type="project" value="TreeGrafter"/>
</dbReference>
<accession>I2G5Y1</accession>
<keyword evidence="3" id="KW-0378">Hydrolase</keyword>
<dbReference type="InterPro" id="IPR027417">
    <property type="entry name" value="P-loop_NTPase"/>
</dbReference>
<evidence type="ECO:0000259" key="9">
    <source>
        <dbReference type="Pfam" id="PF13087"/>
    </source>
</evidence>
<sequence length="900" mass="99671">MIIREDYRLERAKSGRADAEHKRILRSPPDFSALHRSILCWNYNHEGDRPPAQPGKEAAYRPIQPHFANANEYGLVLKPLLLLECWAQFRRAKEEADTNNEPGIPLEVTRRSTVGMFVNVNFYIPPDVLPPATNYYYAEIVRLQERTPAISGKEAKIILAKVQAFKRHPGGHQLTLRCCLADARQGVSDALGKQSKWQVKKLFSLTTLDREYGALMVAPHLDLFSDIIKGRVAPKATLAAEEVRKAMQEYQVNEPQARAILGSLATEGFSLIQGPPGTGKTKTICALIGAFVSRQKGPSTSVQAGQAQGKVDATKKILLCAPSNAAIDEVAKRARASIRLLDGKVIHPKVVRVGREEAVNVSVKDISLEYLVEQRLKADGVFDGNRNIVTAADLSALHAEIHHLKMQRKQKQNKLSQARRSGDKALATQLKAEIRNLSANVKSKFDEAKGKQKSQHRQLEALRRRARLEILGEADVICTTLSGAGHKMLSRVAFDFETVVIDEAAQAVELSTIIPLRYGCKQCIMVGDPNQLPPTVISQQADKLGYSQSLFARMFERAPQEVHLLSIQYRMHPEISLFPAKAFYGSKLQDGPDMAESTHQPWHRYELTRPFKFLSTKAPESPGPFHSIINKEEANVALALYGRLRTDHAQENFDYRIGIVTMYKAQVFELKQTFQQRYGKDIVERIDFNTVDGFQGQEKDIIILSCVRSLPKPSSIGFLRDGRRLNVAVTRAKSNLFIIGNAEHLRRGDAIWESLVAAAEQREAVQPITVALLQKENRTLANNFVAIESKKPATAANPSTTRSTTARPLSPPPSGPLPALPSGPPPGSPPARPPPSTARPPVQNPGTSYTPPPDNQGNGAVRKNMQSPNGNISKVDVERHLRKEDMVVGGRDECEAKQSL</sequence>
<dbReference type="HOGENOM" id="CLU_001666_11_2_1"/>
<evidence type="ECO:0000259" key="10">
    <source>
        <dbReference type="Pfam" id="PF23576"/>
    </source>
</evidence>
<dbReference type="InterPro" id="IPR056474">
    <property type="entry name" value="SEN1_barrel"/>
</dbReference>
<dbReference type="CDD" id="cd18808">
    <property type="entry name" value="SF1_C_Upf1"/>
    <property type="match status" value="1"/>
</dbReference>
<comment type="similarity">
    <text evidence="1">Belongs to the DNA2/NAM7 helicase family.</text>
</comment>
<evidence type="ECO:0000313" key="11">
    <source>
        <dbReference type="EMBL" id="CCF54574.1"/>
    </source>
</evidence>
<organism evidence="11 12">
    <name type="scientific">Ustilago hordei</name>
    <name type="common">Barley covered smut fungus</name>
    <dbReference type="NCBI Taxonomy" id="120017"/>
    <lineage>
        <taxon>Eukaryota</taxon>
        <taxon>Fungi</taxon>
        <taxon>Dikarya</taxon>
        <taxon>Basidiomycota</taxon>
        <taxon>Ustilaginomycotina</taxon>
        <taxon>Ustilaginomycetes</taxon>
        <taxon>Ustilaginales</taxon>
        <taxon>Ustilaginaceae</taxon>
        <taxon>Ustilago</taxon>
    </lineage>
</organism>
<dbReference type="Proteomes" id="UP000006174">
    <property type="component" value="Unassembled WGS sequence"/>
</dbReference>
<keyword evidence="5" id="KW-0067">ATP-binding</keyword>
<keyword evidence="4" id="KW-0347">Helicase</keyword>
<dbReference type="InterPro" id="IPR041679">
    <property type="entry name" value="DNA2/NAM7-like_C"/>
</dbReference>
<dbReference type="EMBL" id="CAGI01000193">
    <property type="protein sequence ID" value="CCF54574.1"/>
    <property type="molecule type" value="Genomic_DNA"/>
</dbReference>
<dbReference type="CDD" id="cd18042">
    <property type="entry name" value="DEXXQc_SETX"/>
    <property type="match status" value="1"/>
</dbReference>
<dbReference type="SUPFAM" id="SSF52540">
    <property type="entry name" value="P-loop containing nucleoside triphosphate hydrolases"/>
    <property type="match status" value="1"/>
</dbReference>
<feature type="compositionally biased region" description="Pro residues" evidence="7">
    <location>
        <begin position="809"/>
        <end position="838"/>
    </location>
</feature>
<keyword evidence="2" id="KW-0547">Nucleotide-binding</keyword>
<dbReference type="InterPro" id="IPR047187">
    <property type="entry name" value="SF1_C_Upf1"/>
</dbReference>
<dbReference type="Pfam" id="PF13087">
    <property type="entry name" value="AAA_12"/>
    <property type="match status" value="1"/>
</dbReference>
<dbReference type="PANTHER" id="PTHR10887">
    <property type="entry name" value="DNA2/NAM7 HELICASE FAMILY"/>
    <property type="match status" value="1"/>
</dbReference>
<dbReference type="GO" id="GO:0006369">
    <property type="term" value="P:termination of RNA polymerase II transcription"/>
    <property type="evidence" value="ECO:0007669"/>
    <property type="project" value="TreeGrafter"/>
</dbReference>
<evidence type="ECO:0000256" key="7">
    <source>
        <dbReference type="SAM" id="MobiDB-lite"/>
    </source>
</evidence>
<dbReference type="STRING" id="1128400.I2G5Y1"/>
<evidence type="ECO:0000256" key="6">
    <source>
        <dbReference type="SAM" id="Coils"/>
    </source>
</evidence>
<keyword evidence="12" id="KW-1185">Reference proteome</keyword>
<feature type="region of interest" description="Disordered" evidence="7">
    <location>
        <begin position="791"/>
        <end position="900"/>
    </location>
</feature>
<dbReference type="GO" id="GO:0001147">
    <property type="term" value="F:transcription termination site sequence-specific DNA binding"/>
    <property type="evidence" value="ECO:0007669"/>
    <property type="project" value="TreeGrafter"/>
</dbReference>